<evidence type="ECO:0000313" key="2">
    <source>
        <dbReference type="Proteomes" id="UP000075884"/>
    </source>
</evidence>
<evidence type="ECO:0000313" key="1">
    <source>
        <dbReference type="EnsemblMetazoa" id="ADIR014990-PA"/>
    </source>
</evidence>
<proteinExistence type="predicted"/>
<keyword evidence="2" id="KW-1185">Reference proteome</keyword>
<reference evidence="2" key="1">
    <citation type="submission" date="2013-03" db="EMBL/GenBank/DDBJ databases">
        <title>The Genome Sequence of Anopheles dirus WRAIR2.</title>
        <authorList>
            <consortium name="The Broad Institute Genomics Platform"/>
            <person name="Neafsey D.E."/>
            <person name="Walton C."/>
            <person name="Walker B."/>
            <person name="Young S.K."/>
            <person name="Zeng Q."/>
            <person name="Gargeya S."/>
            <person name="Fitzgerald M."/>
            <person name="Haas B."/>
            <person name="Abouelleil A."/>
            <person name="Allen A.W."/>
            <person name="Alvarado L."/>
            <person name="Arachchi H.M."/>
            <person name="Berlin A.M."/>
            <person name="Chapman S.B."/>
            <person name="Gainer-Dewar J."/>
            <person name="Goldberg J."/>
            <person name="Griggs A."/>
            <person name="Gujja S."/>
            <person name="Hansen M."/>
            <person name="Howarth C."/>
            <person name="Imamovic A."/>
            <person name="Ireland A."/>
            <person name="Larimer J."/>
            <person name="McCowan C."/>
            <person name="Murphy C."/>
            <person name="Pearson M."/>
            <person name="Poon T.W."/>
            <person name="Priest M."/>
            <person name="Roberts A."/>
            <person name="Saif S."/>
            <person name="Shea T."/>
            <person name="Sisk P."/>
            <person name="Sykes S."/>
            <person name="Wortman J."/>
            <person name="Nusbaum C."/>
            <person name="Birren B."/>
        </authorList>
    </citation>
    <scope>NUCLEOTIDE SEQUENCE [LARGE SCALE GENOMIC DNA]</scope>
    <source>
        <strain evidence="2">WRAIR2</strain>
    </source>
</reference>
<dbReference type="VEuPathDB" id="VectorBase:ADIR014990"/>
<dbReference type="Proteomes" id="UP000075884">
    <property type="component" value="Unassembled WGS sequence"/>
</dbReference>
<accession>A0A182NYV1</accession>
<sequence>MCPFFDQKVIRCSIVYNCRIVI</sequence>
<dbReference type="EnsemblMetazoa" id="ADIR014990-RA">
    <property type="protein sequence ID" value="ADIR014990-PA"/>
    <property type="gene ID" value="ADIR014990"/>
</dbReference>
<reference evidence="1" key="2">
    <citation type="submission" date="2020-05" db="UniProtKB">
        <authorList>
            <consortium name="EnsemblMetazoa"/>
        </authorList>
    </citation>
    <scope>IDENTIFICATION</scope>
    <source>
        <strain evidence="1">WRAIR2</strain>
    </source>
</reference>
<organism evidence="1 2">
    <name type="scientific">Anopheles dirus</name>
    <dbReference type="NCBI Taxonomy" id="7168"/>
    <lineage>
        <taxon>Eukaryota</taxon>
        <taxon>Metazoa</taxon>
        <taxon>Ecdysozoa</taxon>
        <taxon>Arthropoda</taxon>
        <taxon>Hexapoda</taxon>
        <taxon>Insecta</taxon>
        <taxon>Pterygota</taxon>
        <taxon>Neoptera</taxon>
        <taxon>Endopterygota</taxon>
        <taxon>Diptera</taxon>
        <taxon>Nematocera</taxon>
        <taxon>Culicoidea</taxon>
        <taxon>Culicidae</taxon>
        <taxon>Anophelinae</taxon>
        <taxon>Anopheles</taxon>
    </lineage>
</organism>
<dbReference type="AlphaFoldDB" id="A0A182NYV1"/>
<name>A0A182NYV1_9DIPT</name>
<protein>
    <submittedName>
        <fullName evidence="1">Uncharacterized protein</fullName>
    </submittedName>
</protein>